<dbReference type="GO" id="GO:0047804">
    <property type="term" value="F:cysteine-S-conjugate beta-lyase activity"/>
    <property type="evidence" value="ECO:0007669"/>
    <property type="project" value="UniProtKB-EC"/>
</dbReference>
<protein>
    <recommendedName>
        <fullName evidence="2">cysteine-S-conjugate beta-lyase</fullName>
        <ecNumber evidence="2">4.4.1.13</ecNumber>
    </recommendedName>
</protein>
<gene>
    <name evidence="7" type="ORF">MalAC0309_0406</name>
</gene>
<dbReference type="Proteomes" id="UP000218965">
    <property type="component" value="Chromosome"/>
</dbReference>
<dbReference type="EC" id="4.4.1.13" evidence="2"/>
<evidence type="ECO:0000256" key="5">
    <source>
        <dbReference type="ARBA" id="ARBA00037974"/>
    </source>
</evidence>
<dbReference type="RefSeq" id="WP_231924009.1">
    <property type="nucleotide sequence ID" value="NZ_AP017315.1"/>
</dbReference>
<dbReference type="SUPFAM" id="SSF53383">
    <property type="entry name" value="PLP-dependent transferases"/>
    <property type="match status" value="1"/>
</dbReference>
<accession>A0A0U5B9F2</accession>
<evidence type="ECO:0000256" key="3">
    <source>
        <dbReference type="ARBA" id="ARBA00022898"/>
    </source>
</evidence>
<evidence type="ECO:0000256" key="4">
    <source>
        <dbReference type="ARBA" id="ARBA00023239"/>
    </source>
</evidence>
<keyword evidence="3" id="KW-0663">Pyridoxal phosphate</keyword>
<evidence type="ECO:0000259" key="6">
    <source>
        <dbReference type="Pfam" id="PF00155"/>
    </source>
</evidence>
<dbReference type="InterPro" id="IPR015422">
    <property type="entry name" value="PyrdxlP-dep_Trfase_small"/>
</dbReference>
<dbReference type="CDD" id="cd00609">
    <property type="entry name" value="AAT_like"/>
    <property type="match status" value="1"/>
</dbReference>
<evidence type="ECO:0000256" key="2">
    <source>
        <dbReference type="ARBA" id="ARBA00012224"/>
    </source>
</evidence>
<keyword evidence="4" id="KW-0456">Lyase</keyword>
<dbReference type="AlphaFoldDB" id="A0A0U5B9F2"/>
<sequence>MTAPIDRAALHASWDALTTEELHARGGMKWSANPGMIGAWVAESDLGTAPAVTEALHAAVARGEFGYLPRPLAAELREATSVWMHERFGWDVPPARIHHLPDVIHGLEVAIDLFTPDGTPVIVPTPAYMPFLTVPPRHGRAVIEVLTLADVEGRWSLDLAAIDAALAAGARLVVLCNPHNPGGRVFDRNELAALAEVVARHDGARVFADEVHAPLLLGDAAHVPYASVNDVAARQALTATSASKAFTLPGLKCAQFIVTNDDDQRIVVEQGPLFGHGTSTLGAVANIAAYREGGPWLDVFVDYLRGTVAAVADRLATSIPSARFVAPEGSYIGWIDLRDVSFPGRIDPRETDLGEWFRREAGVALTDGRACGAAGAGGVRVILATPLPIALDVIDRMASALAQST</sequence>
<comment type="cofactor">
    <cofactor evidence="1">
        <name>pyridoxal 5'-phosphate</name>
        <dbReference type="ChEBI" id="CHEBI:597326"/>
    </cofactor>
</comment>
<dbReference type="InterPro" id="IPR051798">
    <property type="entry name" value="Class-II_PLP-Dep_Aminotrans"/>
</dbReference>
<dbReference type="InterPro" id="IPR004839">
    <property type="entry name" value="Aminotransferase_I/II_large"/>
</dbReference>
<dbReference type="PANTHER" id="PTHR43525">
    <property type="entry name" value="PROTEIN MALY"/>
    <property type="match status" value="1"/>
</dbReference>
<organism evidence="7 8">
    <name type="scientific">Microcella alkaliphila</name>
    <dbReference type="NCBI Taxonomy" id="279828"/>
    <lineage>
        <taxon>Bacteria</taxon>
        <taxon>Bacillati</taxon>
        <taxon>Actinomycetota</taxon>
        <taxon>Actinomycetes</taxon>
        <taxon>Micrococcales</taxon>
        <taxon>Microbacteriaceae</taxon>
        <taxon>Microcella</taxon>
    </lineage>
</organism>
<keyword evidence="7" id="KW-0032">Aminotransferase</keyword>
<dbReference type="Pfam" id="PF00155">
    <property type="entry name" value="Aminotran_1_2"/>
    <property type="match status" value="1"/>
</dbReference>
<reference evidence="7 8" key="2">
    <citation type="submission" date="2016-01" db="EMBL/GenBank/DDBJ databases">
        <title>Microcella alkaliphila JAM AC0309 whole genome shotgun sequence.</title>
        <authorList>
            <person name="Kurata A."/>
            <person name="Hirose Y."/>
            <person name="Kishimoto N."/>
            <person name="Kobayashi T."/>
        </authorList>
    </citation>
    <scope>NUCLEOTIDE SEQUENCE [LARGE SCALE GENOMIC DNA]</scope>
    <source>
        <strain evidence="7 8">JAM AC0309</strain>
    </source>
</reference>
<dbReference type="InterPro" id="IPR015421">
    <property type="entry name" value="PyrdxlP-dep_Trfase_major"/>
</dbReference>
<dbReference type="Gene3D" id="3.90.1150.10">
    <property type="entry name" value="Aspartate Aminotransferase, domain 1"/>
    <property type="match status" value="1"/>
</dbReference>
<evidence type="ECO:0000256" key="1">
    <source>
        <dbReference type="ARBA" id="ARBA00001933"/>
    </source>
</evidence>
<dbReference type="PANTHER" id="PTHR43525:SF2">
    <property type="entry name" value="CYSTATHIONINE BETA-LYASE-RELATED"/>
    <property type="match status" value="1"/>
</dbReference>
<evidence type="ECO:0000313" key="7">
    <source>
        <dbReference type="EMBL" id="BAU31281.1"/>
    </source>
</evidence>
<comment type="similarity">
    <text evidence="5">Belongs to the class-II pyridoxal-phosphate-dependent aminotransferase family. MalY/PatB cystathionine beta-lyase subfamily.</text>
</comment>
<proteinExistence type="inferred from homology"/>
<dbReference type="KEGG" id="malk:MalAC0309_0406"/>
<dbReference type="EMBL" id="AP017315">
    <property type="protein sequence ID" value="BAU31281.1"/>
    <property type="molecule type" value="Genomic_DNA"/>
</dbReference>
<name>A0A0U5B9F2_9MICO</name>
<feature type="domain" description="Aminotransferase class I/classII large" evidence="6">
    <location>
        <begin position="48"/>
        <end position="383"/>
    </location>
</feature>
<dbReference type="GO" id="GO:0008483">
    <property type="term" value="F:transaminase activity"/>
    <property type="evidence" value="ECO:0007669"/>
    <property type="project" value="UniProtKB-KW"/>
</dbReference>
<dbReference type="InterPro" id="IPR015424">
    <property type="entry name" value="PyrdxlP-dep_Trfase"/>
</dbReference>
<evidence type="ECO:0000313" key="8">
    <source>
        <dbReference type="Proteomes" id="UP000218965"/>
    </source>
</evidence>
<dbReference type="GO" id="GO:0030170">
    <property type="term" value="F:pyridoxal phosphate binding"/>
    <property type="evidence" value="ECO:0007669"/>
    <property type="project" value="InterPro"/>
</dbReference>
<dbReference type="Gene3D" id="3.40.640.10">
    <property type="entry name" value="Type I PLP-dependent aspartate aminotransferase-like (Major domain)"/>
    <property type="match status" value="1"/>
</dbReference>
<reference evidence="8" key="1">
    <citation type="submission" date="2015-12" db="EMBL/GenBank/DDBJ databases">
        <authorList>
            <person name="Shamseldin A."/>
            <person name="Moawad H."/>
            <person name="Abd El-Rahim W.M."/>
            <person name="Sadowsky M.J."/>
        </authorList>
    </citation>
    <scope>NUCLEOTIDE SEQUENCE [LARGE SCALE GENOMIC DNA]</scope>
    <source>
        <strain evidence="8">JAM AC0309</strain>
    </source>
</reference>
<keyword evidence="7" id="KW-0808">Transferase</keyword>